<evidence type="ECO:0000256" key="5">
    <source>
        <dbReference type="SAM" id="SignalP"/>
    </source>
</evidence>
<evidence type="ECO:0000313" key="8">
    <source>
        <dbReference type="Proteomes" id="UP001589585"/>
    </source>
</evidence>
<dbReference type="PANTHER" id="PTHR35008:SF8">
    <property type="entry name" value="ALCOHOL DEHYDROGENASE CYTOCHROME C SUBUNIT"/>
    <property type="match status" value="1"/>
</dbReference>
<evidence type="ECO:0000256" key="4">
    <source>
        <dbReference type="PROSITE-ProRule" id="PRU00433"/>
    </source>
</evidence>
<comment type="caution">
    <text evidence="7">The sequence shown here is derived from an EMBL/GenBank/DDBJ whole genome shotgun (WGS) entry which is preliminary data.</text>
</comment>
<dbReference type="InterPro" id="IPR036909">
    <property type="entry name" value="Cyt_c-like_dom_sf"/>
</dbReference>
<evidence type="ECO:0000256" key="2">
    <source>
        <dbReference type="ARBA" id="ARBA00022723"/>
    </source>
</evidence>
<proteinExistence type="predicted"/>
<sequence length="133" mass="14584">MKLLLLTLVVSFSFINASYSQENALASSLARGEEIYVDFCVTCHLPNGKGVAEIYPPLAQSDYLIKNRKASIKAIKYGLSGDIIVNGKPYNGTMAPLGLSDDEVADVMNYITNSWGNKNTKMITENEVSEIEK</sequence>
<feature type="chain" id="PRO_5045887052" evidence="5">
    <location>
        <begin position="18"/>
        <end position="133"/>
    </location>
</feature>
<dbReference type="EMBL" id="JBHMFC010000010">
    <property type="protein sequence ID" value="MFB9055803.1"/>
    <property type="molecule type" value="Genomic_DNA"/>
</dbReference>
<feature type="domain" description="Cytochrome c" evidence="6">
    <location>
        <begin position="27"/>
        <end position="115"/>
    </location>
</feature>
<reference evidence="7 8" key="1">
    <citation type="submission" date="2024-09" db="EMBL/GenBank/DDBJ databases">
        <authorList>
            <person name="Sun Q."/>
            <person name="Mori K."/>
        </authorList>
    </citation>
    <scope>NUCLEOTIDE SEQUENCE [LARGE SCALE GENOMIC DNA]</scope>
    <source>
        <strain evidence="7 8">CECT 8622</strain>
    </source>
</reference>
<evidence type="ECO:0000259" key="6">
    <source>
        <dbReference type="PROSITE" id="PS51007"/>
    </source>
</evidence>
<accession>A0ABV5F8P1</accession>
<dbReference type="Proteomes" id="UP001589585">
    <property type="component" value="Unassembled WGS sequence"/>
</dbReference>
<dbReference type="PANTHER" id="PTHR35008">
    <property type="entry name" value="BLL4482 PROTEIN-RELATED"/>
    <property type="match status" value="1"/>
</dbReference>
<organism evidence="7 8">
    <name type="scientific">Mariniflexile ostreae</name>
    <dbReference type="NCBI Taxonomy" id="1520892"/>
    <lineage>
        <taxon>Bacteria</taxon>
        <taxon>Pseudomonadati</taxon>
        <taxon>Bacteroidota</taxon>
        <taxon>Flavobacteriia</taxon>
        <taxon>Flavobacteriales</taxon>
        <taxon>Flavobacteriaceae</taxon>
        <taxon>Mariniflexile</taxon>
    </lineage>
</organism>
<keyword evidence="1 4" id="KW-0349">Heme</keyword>
<evidence type="ECO:0000256" key="3">
    <source>
        <dbReference type="ARBA" id="ARBA00023004"/>
    </source>
</evidence>
<gene>
    <name evidence="7" type="ORF">ACFFU9_03525</name>
</gene>
<protein>
    <submittedName>
        <fullName evidence="7">C-type cytochrome</fullName>
    </submittedName>
</protein>
<dbReference type="RefSeq" id="WP_379859992.1">
    <property type="nucleotide sequence ID" value="NZ_JBHMFC010000010.1"/>
</dbReference>
<dbReference type="PROSITE" id="PS51007">
    <property type="entry name" value="CYTC"/>
    <property type="match status" value="1"/>
</dbReference>
<dbReference type="SUPFAM" id="SSF46626">
    <property type="entry name" value="Cytochrome c"/>
    <property type="match status" value="1"/>
</dbReference>
<dbReference type="Pfam" id="PF00034">
    <property type="entry name" value="Cytochrom_C"/>
    <property type="match status" value="1"/>
</dbReference>
<feature type="signal peptide" evidence="5">
    <location>
        <begin position="1"/>
        <end position="17"/>
    </location>
</feature>
<dbReference type="InterPro" id="IPR009056">
    <property type="entry name" value="Cyt_c-like_dom"/>
</dbReference>
<keyword evidence="3 4" id="KW-0408">Iron</keyword>
<keyword evidence="8" id="KW-1185">Reference proteome</keyword>
<evidence type="ECO:0000256" key="1">
    <source>
        <dbReference type="ARBA" id="ARBA00022617"/>
    </source>
</evidence>
<keyword evidence="5" id="KW-0732">Signal</keyword>
<dbReference type="Gene3D" id="1.10.760.10">
    <property type="entry name" value="Cytochrome c-like domain"/>
    <property type="match status" value="1"/>
</dbReference>
<dbReference type="InterPro" id="IPR051459">
    <property type="entry name" value="Cytochrome_c-type_DH"/>
</dbReference>
<evidence type="ECO:0000313" key="7">
    <source>
        <dbReference type="EMBL" id="MFB9055803.1"/>
    </source>
</evidence>
<keyword evidence="2 4" id="KW-0479">Metal-binding</keyword>
<name>A0ABV5F8P1_9FLAO</name>